<accession>A0A9E8LSR3</accession>
<protein>
    <submittedName>
        <fullName evidence="1">Uncharacterized protein</fullName>
    </submittedName>
</protein>
<organism evidence="1 2">
    <name type="scientific">Fervidibacillus albus</name>
    <dbReference type="NCBI Taxonomy" id="2980026"/>
    <lineage>
        <taxon>Bacteria</taxon>
        <taxon>Bacillati</taxon>
        <taxon>Bacillota</taxon>
        <taxon>Bacilli</taxon>
        <taxon>Bacillales</taxon>
        <taxon>Bacillaceae</taxon>
        <taxon>Fervidibacillus</taxon>
    </lineage>
</organism>
<sequence>MNKLKNFDVRDEKDYKITVHMLKDYNAINEEIVQLMKESAASQES</sequence>
<dbReference type="KEGG" id="faf:OE104_09875"/>
<dbReference type="RefSeq" id="WP_275416699.1">
    <property type="nucleotide sequence ID" value="NZ_CP106878.1"/>
</dbReference>
<dbReference type="AlphaFoldDB" id="A0A9E8LSR3"/>
<proteinExistence type="predicted"/>
<evidence type="ECO:0000313" key="2">
    <source>
        <dbReference type="Proteomes" id="UP001164718"/>
    </source>
</evidence>
<dbReference type="EMBL" id="CP106878">
    <property type="protein sequence ID" value="WAA08914.1"/>
    <property type="molecule type" value="Genomic_DNA"/>
</dbReference>
<evidence type="ECO:0000313" key="1">
    <source>
        <dbReference type="EMBL" id="WAA08914.1"/>
    </source>
</evidence>
<dbReference type="Proteomes" id="UP001164718">
    <property type="component" value="Chromosome"/>
</dbReference>
<reference evidence="1" key="1">
    <citation type="submission" date="2022-09" db="EMBL/GenBank/DDBJ databases">
        <title>Complete Genomes of Fervidibacillus albus and Fervidibacillus halotolerans isolated from tidal flat sediments.</title>
        <authorList>
            <person name="Kwon K.K."/>
            <person name="Yang S.-H."/>
            <person name="Park M.J."/>
            <person name="Oh H.-M."/>
        </authorList>
    </citation>
    <scope>NUCLEOTIDE SEQUENCE</scope>
    <source>
        <strain evidence="1">MEBiC13591</strain>
    </source>
</reference>
<name>A0A9E8LSR3_9BACI</name>
<keyword evidence="2" id="KW-1185">Reference proteome</keyword>
<gene>
    <name evidence="1" type="ORF">OE104_09875</name>
</gene>